<evidence type="ECO:0000256" key="5">
    <source>
        <dbReference type="ARBA" id="ARBA00022679"/>
    </source>
</evidence>
<evidence type="ECO:0000256" key="2">
    <source>
        <dbReference type="ARBA" id="ARBA00011245"/>
    </source>
</evidence>
<dbReference type="FunFam" id="3.40.630.30:FF:000042">
    <property type="entry name" value="Glycylpeptide N-tetradecanoyltransferase"/>
    <property type="match status" value="1"/>
</dbReference>
<organism evidence="12 13">
    <name type="scientific">Amanita muscaria (strain Koide BX008)</name>
    <dbReference type="NCBI Taxonomy" id="946122"/>
    <lineage>
        <taxon>Eukaryota</taxon>
        <taxon>Fungi</taxon>
        <taxon>Dikarya</taxon>
        <taxon>Basidiomycota</taxon>
        <taxon>Agaricomycotina</taxon>
        <taxon>Agaricomycetes</taxon>
        <taxon>Agaricomycetidae</taxon>
        <taxon>Agaricales</taxon>
        <taxon>Pluteineae</taxon>
        <taxon>Amanitaceae</taxon>
        <taxon>Amanita</taxon>
    </lineage>
</organism>
<dbReference type="SUPFAM" id="SSF55729">
    <property type="entry name" value="Acyl-CoA N-acyltransferases (Nat)"/>
    <property type="match status" value="2"/>
</dbReference>
<keyword evidence="6 7" id="KW-0012">Acyltransferase</keyword>
<evidence type="ECO:0000313" key="12">
    <source>
        <dbReference type="EMBL" id="KIL69835.1"/>
    </source>
</evidence>
<comment type="catalytic activity">
    <reaction evidence="7">
        <text>N-terminal glycyl-[protein] + tetradecanoyl-CoA = N-tetradecanoylglycyl-[protein] + CoA + H(+)</text>
        <dbReference type="Rhea" id="RHEA:15521"/>
        <dbReference type="Rhea" id="RHEA-COMP:12666"/>
        <dbReference type="Rhea" id="RHEA-COMP:12667"/>
        <dbReference type="ChEBI" id="CHEBI:15378"/>
        <dbReference type="ChEBI" id="CHEBI:57287"/>
        <dbReference type="ChEBI" id="CHEBI:57385"/>
        <dbReference type="ChEBI" id="CHEBI:64723"/>
        <dbReference type="ChEBI" id="CHEBI:133050"/>
        <dbReference type="EC" id="2.3.1.97"/>
    </reaction>
</comment>
<accession>A0A0C2T1Y0</accession>
<dbReference type="PANTHER" id="PTHR11377">
    <property type="entry name" value="N-MYRISTOYL TRANSFERASE"/>
    <property type="match status" value="1"/>
</dbReference>
<comment type="function">
    <text evidence="7">Adds a myristoyl group to the N-terminal glycine residue of certain cellular proteins.</text>
</comment>
<name>A0A0C2T1Y0_AMAMK</name>
<dbReference type="HOGENOM" id="CLU_022882_0_1_1"/>
<evidence type="ECO:0000256" key="9">
    <source>
        <dbReference type="SAM" id="MobiDB-lite"/>
    </source>
</evidence>
<dbReference type="InParanoid" id="A0A0C2T1Y0"/>
<dbReference type="GO" id="GO:0005737">
    <property type="term" value="C:cytoplasm"/>
    <property type="evidence" value="ECO:0007669"/>
    <property type="project" value="TreeGrafter"/>
</dbReference>
<dbReference type="PIRSF" id="PIRSF015892">
    <property type="entry name" value="N-myristl_transf"/>
    <property type="match status" value="1"/>
</dbReference>
<sequence>MKEHKFWTTQPVPQWGDGPPTGEDGYIEPPKAHDEIRKEPYTLPKEFEWALMDIDDPKESKEVYDLLCANYVEDDEAAFRFNYSSDFLKWALKPPGYHKEWHIGVRVTSNKKLVAFISGVPMSVRVRSKVVSAAEVNYLCVHKKLRSKRLAPVLIREVTRQVHLKGRFQAIYTGGIVIPTPISVCRYYHRSLNVQKLVETKFCFVPRNMTLARMIKVHQLPTATSIEGLREAEEQDVPKLHDLFKRYMARFSMAPEYSKEEMHHQLLSGRGTGNLGDGGTGRREGQVIWTYVVEDPQTHAITDFFSFYSLPSTVINNTKHSVLEAAYLYYYGTETAFVPGAEEDRTLQKRLLSLIGDALLVARDANFDVFNALTLMDNVPFLKELKFAEGDGFLNFYLYNWKTAALAGMAPVGDVPAGKGVGVVML</sequence>
<feature type="domain" description="Glycylpeptide N-tetradecanoyltransferase C-terminal" evidence="11">
    <location>
        <begin position="199"/>
        <end position="424"/>
    </location>
</feature>
<dbReference type="EC" id="2.3.1.97" evidence="3 7"/>
<proteinExistence type="inferred from homology"/>
<dbReference type="InterPro" id="IPR022676">
    <property type="entry name" value="NMT_N"/>
</dbReference>
<evidence type="ECO:0000256" key="3">
    <source>
        <dbReference type="ARBA" id="ARBA00012923"/>
    </source>
</evidence>
<keyword evidence="13" id="KW-1185">Reference proteome</keyword>
<dbReference type="Proteomes" id="UP000054549">
    <property type="component" value="Unassembled WGS sequence"/>
</dbReference>
<feature type="domain" description="Glycylpeptide N-tetradecanoyltransferase N-terminal" evidence="10">
    <location>
        <begin position="27"/>
        <end position="185"/>
    </location>
</feature>
<protein>
    <recommendedName>
        <fullName evidence="4 7">Glycylpeptide N-tetradecanoyltransferase</fullName>
        <ecNumber evidence="3 7">2.3.1.97</ecNumber>
    </recommendedName>
</protein>
<comment type="subunit">
    <text evidence="2">Monomer.</text>
</comment>
<reference evidence="12 13" key="1">
    <citation type="submission" date="2014-04" db="EMBL/GenBank/DDBJ databases">
        <title>Evolutionary Origins and Diversification of the Mycorrhizal Mutualists.</title>
        <authorList>
            <consortium name="DOE Joint Genome Institute"/>
            <consortium name="Mycorrhizal Genomics Consortium"/>
            <person name="Kohler A."/>
            <person name="Kuo A."/>
            <person name="Nagy L.G."/>
            <person name="Floudas D."/>
            <person name="Copeland A."/>
            <person name="Barry K.W."/>
            <person name="Cichocki N."/>
            <person name="Veneault-Fourrey C."/>
            <person name="LaButti K."/>
            <person name="Lindquist E.A."/>
            <person name="Lipzen A."/>
            <person name="Lundell T."/>
            <person name="Morin E."/>
            <person name="Murat C."/>
            <person name="Riley R."/>
            <person name="Ohm R."/>
            <person name="Sun H."/>
            <person name="Tunlid A."/>
            <person name="Henrissat B."/>
            <person name="Grigoriev I.V."/>
            <person name="Hibbett D.S."/>
            <person name="Martin F."/>
        </authorList>
    </citation>
    <scope>NUCLEOTIDE SEQUENCE [LARGE SCALE GENOMIC DNA]</scope>
    <source>
        <strain evidence="12 13">Koide BX008</strain>
    </source>
</reference>
<dbReference type="GO" id="GO:0004379">
    <property type="term" value="F:glycylpeptide N-tetradecanoyltransferase activity"/>
    <property type="evidence" value="ECO:0007669"/>
    <property type="project" value="UniProtKB-EC"/>
</dbReference>
<dbReference type="AlphaFoldDB" id="A0A0C2T1Y0"/>
<evidence type="ECO:0000256" key="7">
    <source>
        <dbReference type="RuleBase" id="RU000586"/>
    </source>
</evidence>
<evidence type="ECO:0000256" key="1">
    <source>
        <dbReference type="ARBA" id="ARBA00009469"/>
    </source>
</evidence>
<dbReference type="FunCoup" id="A0A0C2T1Y0">
    <property type="interactions" value="697"/>
</dbReference>
<dbReference type="OrthoDB" id="60315at2759"/>
<evidence type="ECO:0000313" key="13">
    <source>
        <dbReference type="Proteomes" id="UP000054549"/>
    </source>
</evidence>
<evidence type="ECO:0000259" key="10">
    <source>
        <dbReference type="Pfam" id="PF01233"/>
    </source>
</evidence>
<gene>
    <name evidence="12" type="ORF">M378DRAFT_7631</name>
</gene>
<dbReference type="Pfam" id="PF01233">
    <property type="entry name" value="NMT"/>
    <property type="match status" value="1"/>
</dbReference>
<dbReference type="Gene3D" id="3.40.630.30">
    <property type="match status" value="2"/>
</dbReference>
<evidence type="ECO:0000256" key="4">
    <source>
        <dbReference type="ARBA" id="ARBA00022240"/>
    </source>
</evidence>
<dbReference type="Pfam" id="PF02799">
    <property type="entry name" value="NMT_C"/>
    <property type="match status" value="1"/>
</dbReference>
<dbReference type="STRING" id="946122.A0A0C2T1Y0"/>
<evidence type="ECO:0000256" key="8">
    <source>
        <dbReference type="RuleBase" id="RU004178"/>
    </source>
</evidence>
<feature type="region of interest" description="Disordered" evidence="9">
    <location>
        <begin position="1"/>
        <end position="31"/>
    </location>
</feature>
<dbReference type="InterPro" id="IPR000903">
    <property type="entry name" value="NMT"/>
</dbReference>
<keyword evidence="5 7" id="KW-0808">Transferase</keyword>
<evidence type="ECO:0000256" key="6">
    <source>
        <dbReference type="ARBA" id="ARBA00023315"/>
    </source>
</evidence>
<dbReference type="PANTHER" id="PTHR11377:SF5">
    <property type="entry name" value="GLYCYLPEPTIDE N-TETRADECANOYLTRANSFERASE"/>
    <property type="match status" value="1"/>
</dbReference>
<dbReference type="InterPro" id="IPR022677">
    <property type="entry name" value="NMT_C"/>
</dbReference>
<dbReference type="InterPro" id="IPR016181">
    <property type="entry name" value="Acyl_CoA_acyltransferase"/>
</dbReference>
<dbReference type="EMBL" id="KN818225">
    <property type="protein sequence ID" value="KIL69835.1"/>
    <property type="molecule type" value="Genomic_DNA"/>
</dbReference>
<evidence type="ECO:0000259" key="11">
    <source>
        <dbReference type="Pfam" id="PF02799"/>
    </source>
</evidence>
<comment type="similarity">
    <text evidence="1 8">Belongs to the NMT family.</text>
</comment>